<evidence type="ECO:0000256" key="8">
    <source>
        <dbReference type="ARBA" id="ARBA00049339"/>
    </source>
</evidence>
<dbReference type="InterPro" id="IPR008909">
    <property type="entry name" value="DALR_anticod-bd"/>
</dbReference>
<dbReference type="GO" id="GO:0004814">
    <property type="term" value="F:arginine-tRNA ligase activity"/>
    <property type="evidence" value="ECO:0007669"/>
    <property type="project" value="UniProtKB-EC"/>
</dbReference>
<keyword evidence="7 9" id="KW-0030">Aminoacyl-tRNA synthetase</keyword>
<dbReference type="InterPro" id="IPR005148">
    <property type="entry name" value="Arg-tRNA-synth_N"/>
</dbReference>
<evidence type="ECO:0000256" key="9">
    <source>
        <dbReference type="HAMAP-Rule" id="MF_00123"/>
    </source>
</evidence>
<comment type="subunit">
    <text evidence="9">Monomer.</text>
</comment>
<evidence type="ECO:0000256" key="2">
    <source>
        <dbReference type="ARBA" id="ARBA00022490"/>
    </source>
</evidence>
<dbReference type="SUPFAM" id="SSF55190">
    <property type="entry name" value="Arginyl-tRNA synthetase (ArgRS), N-terminal 'additional' domain"/>
    <property type="match status" value="1"/>
</dbReference>
<feature type="domain" description="Arginyl tRNA synthetase N-terminal" evidence="12">
    <location>
        <begin position="1"/>
        <end position="82"/>
    </location>
</feature>
<keyword evidence="4 9" id="KW-0547">Nucleotide-binding</keyword>
<dbReference type="RefSeq" id="WP_021283994.1">
    <property type="nucleotide sequence ID" value="NZ_JAGGLL010000003.1"/>
</dbReference>
<dbReference type="HAMAP" id="MF_00123">
    <property type="entry name" value="Arg_tRNA_synth"/>
    <property type="match status" value="1"/>
</dbReference>
<dbReference type="PRINTS" id="PR01038">
    <property type="entry name" value="TRNASYNTHARG"/>
</dbReference>
<dbReference type="Pfam" id="PF03485">
    <property type="entry name" value="Arg_tRNA_synt_N"/>
    <property type="match status" value="1"/>
</dbReference>
<evidence type="ECO:0000259" key="12">
    <source>
        <dbReference type="SMART" id="SM01016"/>
    </source>
</evidence>
<evidence type="ECO:0000259" key="11">
    <source>
        <dbReference type="SMART" id="SM00836"/>
    </source>
</evidence>
<dbReference type="InterPro" id="IPR014729">
    <property type="entry name" value="Rossmann-like_a/b/a_fold"/>
</dbReference>
<keyword evidence="14" id="KW-1185">Reference proteome</keyword>
<evidence type="ECO:0000256" key="5">
    <source>
        <dbReference type="ARBA" id="ARBA00022840"/>
    </source>
</evidence>
<dbReference type="InterPro" id="IPR036695">
    <property type="entry name" value="Arg-tRNA-synth_N_sf"/>
</dbReference>
<dbReference type="PANTHER" id="PTHR11956">
    <property type="entry name" value="ARGINYL-TRNA SYNTHETASE"/>
    <property type="match status" value="1"/>
</dbReference>
<dbReference type="Pfam" id="PF00750">
    <property type="entry name" value="tRNA-synt_1d"/>
    <property type="match status" value="1"/>
</dbReference>
<gene>
    <name evidence="9" type="primary">argS</name>
    <name evidence="13" type="ORF">J2Z44_000486</name>
</gene>
<feature type="domain" description="DALR anticodon binding" evidence="11">
    <location>
        <begin position="448"/>
        <end position="563"/>
    </location>
</feature>
<dbReference type="Gene3D" id="1.10.730.10">
    <property type="entry name" value="Isoleucyl-tRNA Synthetase, Domain 1"/>
    <property type="match status" value="1"/>
</dbReference>
<dbReference type="CDD" id="cd00671">
    <property type="entry name" value="ArgRS_core"/>
    <property type="match status" value="1"/>
</dbReference>
<keyword evidence="5 9" id="KW-0067">ATP-binding</keyword>
<evidence type="ECO:0000256" key="1">
    <source>
        <dbReference type="ARBA" id="ARBA00005594"/>
    </source>
</evidence>
<dbReference type="SUPFAM" id="SSF52374">
    <property type="entry name" value="Nucleotidylyl transferase"/>
    <property type="match status" value="1"/>
</dbReference>
<dbReference type="SMART" id="SM00836">
    <property type="entry name" value="DALR_1"/>
    <property type="match status" value="1"/>
</dbReference>
<dbReference type="Pfam" id="PF05746">
    <property type="entry name" value="DALR_1"/>
    <property type="match status" value="1"/>
</dbReference>
<dbReference type="SUPFAM" id="SSF47323">
    <property type="entry name" value="Anticodon-binding domain of a subclass of class I aminoacyl-tRNA synthetases"/>
    <property type="match status" value="1"/>
</dbReference>
<dbReference type="EMBL" id="JAGGLL010000003">
    <property type="protein sequence ID" value="MBP2020702.1"/>
    <property type="molecule type" value="Genomic_DNA"/>
</dbReference>
<protein>
    <recommendedName>
        <fullName evidence="9">Arginine--tRNA ligase</fullName>
        <ecNumber evidence="9">6.1.1.19</ecNumber>
    </recommendedName>
    <alternativeName>
        <fullName evidence="9">Arginyl-tRNA synthetase</fullName>
        <shortName evidence="9">ArgRS</shortName>
    </alternativeName>
</protein>
<dbReference type="InterPro" id="IPR001412">
    <property type="entry name" value="aa-tRNA-synth_I_CS"/>
</dbReference>
<dbReference type="SMART" id="SM01016">
    <property type="entry name" value="Arg_tRNA_synt_N"/>
    <property type="match status" value="1"/>
</dbReference>
<sequence length="563" mass="64751">MNYKSIIANKICEYIDMDINTLENLIEVPPRSDMGDFAFPCFQLAKELKKAPNIIAMELKENFPLEGFEKIQAFGPYLNFFVDKSIFIKEVIENILHQGDNYGRNNVGEGKNVIVEYSSPNIAKPFHIGHLFTTVIGNSLYKIFKFQGYNTIGINHLGDWGTQFGKLISAYKRWGDEEALQKEPITELLRIYVKFHDEAENNPELEEEGRKYFKQLEDGDEEAVELWARFRDLSLKEFSKLYKTLNVTFDSYAGESFYSDKMQEVVDEIDKKGLLVESNGAKVVMLEEYNMPPCIIKKADGATIYATRDLAAAFYRKNTYDFYKNIYVVGKDQSLHFKQVFTTIDLMGYEWAKDCHHVEFGLVRFLDKKLSTRKGDVILLDELLNEAVVKTLETINEKNPTLKNKEEVAKKVGIGAIIFAYLKNSREKDIVFDWKEMLSFEGETGPYVQYTYARGKSILRKVGQRGDDIDYSKLSSKEEFELVKELEGFQSAISAAIDKLQPSMVTRYIIEVAKAFNKFYNAHNILNSENEEIKNARINLVRATIQVIKNGLELIGLQVVEEM</sequence>
<comment type="caution">
    <text evidence="13">The sequence shown here is derived from an EMBL/GenBank/DDBJ whole genome shotgun (WGS) entry which is preliminary data.</text>
</comment>
<dbReference type="PROSITE" id="PS00178">
    <property type="entry name" value="AA_TRNA_LIGASE_I"/>
    <property type="match status" value="1"/>
</dbReference>
<dbReference type="InterPro" id="IPR009080">
    <property type="entry name" value="tRNAsynth_Ia_anticodon-bd"/>
</dbReference>
<dbReference type="Proteomes" id="UP001519308">
    <property type="component" value="Unassembled WGS sequence"/>
</dbReference>
<dbReference type="Gene3D" id="3.40.50.620">
    <property type="entry name" value="HUPs"/>
    <property type="match status" value="1"/>
</dbReference>
<comment type="catalytic activity">
    <reaction evidence="8 9">
        <text>tRNA(Arg) + L-arginine + ATP = L-arginyl-tRNA(Arg) + AMP + diphosphate</text>
        <dbReference type="Rhea" id="RHEA:20301"/>
        <dbReference type="Rhea" id="RHEA-COMP:9658"/>
        <dbReference type="Rhea" id="RHEA-COMP:9673"/>
        <dbReference type="ChEBI" id="CHEBI:30616"/>
        <dbReference type="ChEBI" id="CHEBI:32682"/>
        <dbReference type="ChEBI" id="CHEBI:33019"/>
        <dbReference type="ChEBI" id="CHEBI:78442"/>
        <dbReference type="ChEBI" id="CHEBI:78513"/>
        <dbReference type="ChEBI" id="CHEBI:456215"/>
        <dbReference type="EC" id="6.1.1.19"/>
    </reaction>
</comment>
<keyword evidence="6 9" id="KW-0648">Protein biosynthesis</keyword>
<accession>A0ABS4JYT0</accession>
<dbReference type="InterPro" id="IPR001278">
    <property type="entry name" value="Arg-tRNA-ligase"/>
</dbReference>
<evidence type="ECO:0000313" key="14">
    <source>
        <dbReference type="Proteomes" id="UP001519308"/>
    </source>
</evidence>
<keyword evidence="2 9" id="KW-0963">Cytoplasm</keyword>
<evidence type="ECO:0000256" key="6">
    <source>
        <dbReference type="ARBA" id="ARBA00022917"/>
    </source>
</evidence>
<organism evidence="13 14">
    <name type="scientific">Clostridium punense</name>
    <dbReference type="NCBI Taxonomy" id="1054297"/>
    <lineage>
        <taxon>Bacteria</taxon>
        <taxon>Bacillati</taxon>
        <taxon>Bacillota</taxon>
        <taxon>Clostridia</taxon>
        <taxon>Eubacteriales</taxon>
        <taxon>Clostridiaceae</taxon>
        <taxon>Clostridium</taxon>
    </lineage>
</organism>
<proteinExistence type="inferred from homology"/>
<evidence type="ECO:0000256" key="7">
    <source>
        <dbReference type="ARBA" id="ARBA00023146"/>
    </source>
</evidence>
<keyword evidence="3 9" id="KW-0436">Ligase</keyword>
<name>A0ABS4JYT0_9CLOT</name>
<dbReference type="CDD" id="cd07956">
    <property type="entry name" value="Anticodon_Ia_Arg"/>
    <property type="match status" value="1"/>
</dbReference>
<evidence type="ECO:0000256" key="10">
    <source>
        <dbReference type="RuleBase" id="RU363038"/>
    </source>
</evidence>
<dbReference type="Gene3D" id="3.30.1360.70">
    <property type="entry name" value="Arginyl tRNA synthetase N-terminal domain"/>
    <property type="match status" value="1"/>
</dbReference>
<evidence type="ECO:0000313" key="13">
    <source>
        <dbReference type="EMBL" id="MBP2020702.1"/>
    </source>
</evidence>
<dbReference type="InterPro" id="IPR035684">
    <property type="entry name" value="ArgRS_core"/>
</dbReference>
<dbReference type="PANTHER" id="PTHR11956:SF5">
    <property type="entry name" value="ARGININE--TRNA LIGASE, CYTOPLASMIC"/>
    <property type="match status" value="1"/>
</dbReference>
<comment type="similarity">
    <text evidence="1 9 10">Belongs to the class-I aminoacyl-tRNA synthetase family.</text>
</comment>
<dbReference type="NCBIfam" id="TIGR00456">
    <property type="entry name" value="argS"/>
    <property type="match status" value="1"/>
</dbReference>
<evidence type="ECO:0000256" key="4">
    <source>
        <dbReference type="ARBA" id="ARBA00022741"/>
    </source>
</evidence>
<feature type="short sequence motif" description="'HIGH' region" evidence="9">
    <location>
        <begin position="120"/>
        <end position="130"/>
    </location>
</feature>
<comment type="subcellular location">
    <subcellularLocation>
        <location evidence="9">Cytoplasm</location>
    </subcellularLocation>
</comment>
<evidence type="ECO:0000256" key="3">
    <source>
        <dbReference type="ARBA" id="ARBA00022598"/>
    </source>
</evidence>
<dbReference type="EC" id="6.1.1.19" evidence="9"/>
<reference evidence="13 14" key="1">
    <citation type="submission" date="2021-03" db="EMBL/GenBank/DDBJ databases">
        <title>Genomic Encyclopedia of Type Strains, Phase IV (KMG-IV): sequencing the most valuable type-strain genomes for metagenomic binning, comparative biology and taxonomic classification.</title>
        <authorList>
            <person name="Goeker M."/>
        </authorList>
    </citation>
    <scope>NUCLEOTIDE SEQUENCE [LARGE SCALE GENOMIC DNA]</scope>
    <source>
        <strain evidence="13 14">DSM 28650</strain>
    </source>
</reference>